<evidence type="ECO:0000256" key="6">
    <source>
        <dbReference type="ARBA" id="ARBA00022989"/>
    </source>
</evidence>
<dbReference type="KEGG" id="vpo:Kpol_541p38"/>
<dbReference type="GO" id="GO:1902557">
    <property type="term" value="F:5'-adenylyl sulfate transmembrane transporter activity"/>
    <property type="evidence" value="ECO:0007669"/>
    <property type="project" value="EnsemblFungi"/>
</dbReference>
<dbReference type="Gene3D" id="1.50.40.10">
    <property type="entry name" value="Mitochondrial carrier domain"/>
    <property type="match status" value="1"/>
</dbReference>
<evidence type="ECO:0008006" key="13">
    <source>
        <dbReference type="Google" id="ProtNLM"/>
    </source>
</evidence>
<evidence type="ECO:0000256" key="5">
    <source>
        <dbReference type="ARBA" id="ARBA00022792"/>
    </source>
</evidence>
<evidence type="ECO:0000256" key="10">
    <source>
        <dbReference type="RuleBase" id="RU000488"/>
    </source>
</evidence>
<proteinExistence type="inferred from homology"/>
<name>A7TIY4_VANPO</name>
<feature type="repeat" description="Solcar" evidence="9">
    <location>
        <begin position="225"/>
        <end position="316"/>
    </location>
</feature>
<dbReference type="FunCoup" id="A7TIY4">
    <property type="interactions" value="351"/>
</dbReference>
<keyword evidence="6" id="KW-1133">Transmembrane helix</keyword>
<dbReference type="PRINTS" id="PR00926">
    <property type="entry name" value="MITOCARRIER"/>
</dbReference>
<keyword evidence="5" id="KW-0999">Mitochondrion inner membrane</keyword>
<dbReference type="Pfam" id="PF00153">
    <property type="entry name" value="Mito_carr"/>
    <property type="match status" value="3"/>
</dbReference>
<evidence type="ECO:0000256" key="8">
    <source>
        <dbReference type="ARBA" id="ARBA00023136"/>
    </source>
</evidence>
<dbReference type="InParanoid" id="A7TIY4"/>
<feature type="repeat" description="Solcar" evidence="9">
    <location>
        <begin position="9"/>
        <end position="99"/>
    </location>
</feature>
<feature type="repeat" description="Solcar" evidence="9">
    <location>
        <begin position="107"/>
        <end position="206"/>
    </location>
</feature>
<sequence length="320" mass="35934">MKLKELIKSDSTNAFISGGLAGAVSRTVVSPFERIKILLQLQTANNINASYNKGIWASIVYIYQNEGWKGWFRGNGINCVRIFPNYAIQFLVYEDTMIKLDSFFDGYTNTKRLLSGGLCGFASVIATYPIDLIRTRLSIQTSDLENLKASKAKDIKHPPGFWKLFKDVYYNEGKIIGLYKGVIPTCFGVVPYAGLNFTFYNILKEIALPDEKSNLNNGNGNVTFKDNIIKLGLGAISGGVAQTIIYPFDLLRRRFQVINMGKNELGFNYTSIWNALVTIGKKEGFKGYYNGLTVNLFKVVPSTAVSWVVYEMSTQFIKNW</sequence>
<dbReference type="InterPro" id="IPR002067">
    <property type="entry name" value="MCP"/>
</dbReference>
<keyword evidence="3 9" id="KW-0812">Transmembrane</keyword>
<dbReference type="eggNOG" id="KOG0752">
    <property type="taxonomic scope" value="Eukaryota"/>
</dbReference>
<dbReference type="HOGENOM" id="CLU_015166_10_1_1"/>
<dbReference type="AlphaFoldDB" id="A7TIY4"/>
<evidence type="ECO:0000256" key="3">
    <source>
        <dbReference type="ARBA" id="ARBA00022692"/>
    </source>
</evidence>
<comment type="similarity">
    <text evidence="10">Belongs to the mitochondrial carrier (TC 2.A.29) family.</text>
</comment>
<dbReference type="OrthoDB" id="270584at2759"/>
<dbReference type="GeneID" id="5546049"/>
<keyword evidence="8 9" id="KW-0472">Membrane</keyword>
<keyword evidence="12" id="KW-1185">Reference proteome</keyword>
<keyword evidence="4" id="KW-0677">Repeat</keyword>
<dbReference type="GO" id="GO:0046964">
    <property type="term" value="F:3'-phosphoadenosine 5'-phosphosulfate transmembrane transporter activity"/>
    <property type="evidence" value="ECO:0007669"/>
    <property type="project" value="EnsemblFungi"/>
</dbReference>
<dbReference type="InterPro" id="IPR018108">
    <property type="entry name" value="MCP_transmembrane"/>
</dbReference>
<evidence type="ECO:0000313" key="11">
    <source>
        <dbReference type="EMBL" id="EDO17796.1"/>
    </source>
</evidence>
<evidence type="ECO:0000256" key="7">
    <source>
        <dbReference type="ARBA" id="ARBA00023128"/>
    </source>
</evidence>
<keyword evidence="2 10" id="KW-0813">Transport</keyword>
<dbReference type="RefSeq" id="XP_001645654.1">
    <property type="nucleotide sequence ID" value="XM_001645604.1"/>
</dbReference>
<dbReference type="Proteomes" id="UP000000267">
    <property type="component" value="Unassembled WGS sequence"/>
</dbReference>
<organism evidence="12">
    <name type="scientific">Vanderwaltozyma polyspora (strain ATCC 22028 / DSM 70294 / BCRC 21397 / CBS 2163 / NBRC 10782 / NRRL Y-8283 / UCD 57-17)</name>
    <name type="common">Kluyveromyces polysporus</name>
    <dbReference type="NCBI Taxonomy" id="436907"/>
    <lineage>
        <taxon>Eukaryota</taxon>
        <taxon>Fungi</taxon>
        <taxon>Dikarya</taxon>
        <taxon>Ascomycota</taxon>
        <taxon>Saccharomycotina</taxon>
        <taxon>Saccharomycetes</taxon>
        <taxon>Saccharomycetales</taxon>
        <taxon>Saccharomycetaceae</taxon>
        <taxon>Vanderwaltozyma</taxon>
    </lineage>
</organism>
<dbReference type="GO" id="GO:0005743">
    <property type="term" value="C:mitochondrial inner membrane"/>
    <property type="evidence" value="ECO:0007669"/>
    <property type="project" value="UniProtKB-SubCell"/>
</dbReference>
<dbReference type="InterPro" id="IPR023395">
    <property type="entry name" value="MCP_dom_sf"/>
</dbReference>
<evidence type="ECO:0000256" key="1">
    <source>
        <dbReference type="ARBA" id="ARBA00004448"/>
    </source>
</evidence>
<dbReference type="STRING" id="436907.A7TIY4"/>
<protein>
    <recommendedName>
        <fullName evidence="13">Mitochondrial thiamine pyrophosphate carrier 1</fullName>
    </recommendedName>
</protein>
<evidence type="ECO:0000256" key="2">
    <source>
        <dbReference type="ARBA" id="ARBA00022448"/>
    </source>
</evidence>
<reference evidence="11 12" key="1">
    <citation type="journal article" date="2007" name="Proc. Natl. Acad. Sci. U.S.A.">
        <title>Independent sorting-out of thousands of duplicated gene pairs in two yeast species descended from a whole-genome duplication.</title>
        <authorList>
            <person name="Scannell D.R."/>
            <person name="Frank A.C."/>
            <person name="Conant G.C."/>
            <person name="Byrne K.P."/>
            <person name="Woolfit M."/>
            <person name="Wolfe K.H."/>
        </authorList>
    </citation>
    <scope>NUCLEOTIDE SEQUENCE [LARGE SCALE GENOMIC DNA]</scope>
    <source>
        <strain evidence="12">ATCC 22028 / DSM 70294 / BCRC 21397 / CBS 2163 / NBRC 10782 / NRRL Y-8283 / UCD 57-17</strain>
    </source>
</reference>
<evidence type="ECO:0000256" key="9">
    <source>
        <dbReference type="PROSITE-ProRule" id="PRU00282"/>
    </source>
</evidence>
<dbReference type="PANTHER" id="PTHR24089">
    <property type="entry name" value="SOLUTE CARRIER FAMILY 25"/>
    <property type="match status" value="1"/>
</dbReference>
<gene>
    <name evidence="11" type="ORF">Kpol_541p38</name>
</gene>
<dbReference type="OMA" id="YKMSVPK"/>
<dbReference type="SUPFAM" id="SSF103506">
    <property type="entry name" value="Mitochondrial carrier"/>
    <property type="match status" value="1"/>
</dbReference>
<dbReference type="EMBL" id="DS480398">
    <property type="protein sequence ID" value="EDO17796.1"/>
    <property type="molecule type" value="Genomic_DNA"/>
</dbReference>
<dbReference type="PROSITE" id="PS50920">
    <property type="entry name" value="SOLCAR"/>
    <property type="match status" value="3"/>
</dbReference>
<keyword evidence="7" id="KW-0496">Mitochondrion</keyword>
<accession>A7TIY4</accession>
<comment type="subcellular location">
    <subcellularLocation>
        <location evidence="1">Mitochondrion inner membrane</location>
        <topology evidence="1">Multi-pass membrane protein</topology>
    </subcellularLocation>
</comment>
<evidence type="ECO:0000313" key="12">
    <source>
        <dbReference type="Proteomes" id="UP000000267"/>
    </source>
</evidence>
<evidence type="ECO:0000256" key="4">
    <source>
        <dbReference type="ARBA" id="ARBA00022737"/>
    </source>
</evidence>